<keyword evidence="4 7" id="KW-0812">Transmembrane</keyword>
<keyword evidence="2 7" id="KW-0813">Transport</keyword>
<feature type="transmembrane region" description="Helical" evidence="7">
    <location>
        <begin position="242"/>
        <end position="268"/>
    </location>
</feature>
<evidence type="ECO:0000259" key="8">
    <source>
        <dbReference type="PROSITE" id="PS50928"/>
    </source>
</evidence>
<dbReference type="PANTHER" id="PTHR43163:SF6">
    <property type="entry name" value="DIPEPTIDE TRANSPORT SYSTEM PERMEASE PROTEIN DPPB-RELATED"/>
    <property type="match status" value="1"/>
</dbReference>
<dbReference type="InterPro" id="IPR045621">
    <property type="entry name" value="BPD_transp_1_N"/>
</dbReference>
<feature type="transmembrane region" description="Helical" evidence="7">
    <location>
        <begin position="100"/>
        <end position="122"/>
    </location>
</feature>
<comment type="subcellular location">
    <subcellularLocation>
        <location evidence="1 7">Cell membrane</location>
        <topology evidence="1 7">Multi-pass membrane protein</topology>
    </subcellularLocation>
</comment>
<dbReference type="InterPro" id="IPR035906">
    <property type="entry name" value="MetI-like_sf"/>
</dbReference>
<feature type="transmembrane region" description="Helical" evidence="7">
    <location>
        <begin position="288"/>
        <end position="311"/>
    </location>
</feature>
<evidence type="ECO:0000313" key="10">
    <source>
        <dbReference type="Proteomes" id="UP000198915"/>
    </source>
</evidence>
<keyword evidence="5 7" id="KW-1133">Transmembrane helix</keyword>
<dbReference type="CDD" id="cd06261">
    <property type="entry name" value="TM_PBP2"/>
    <property type="match status" value="1"/>
</dbReference>
<dbReference type="Pfam" id="PF00528">
    <property type="entry name" value="BPD_transp_1"/>
    <property type="match status" value="1"/>
</dbReference>
<dbReference type="PANTHER" id="PTHR43163">
    <property type="entry name" value="DIPEPTIDE TRANSPORT SYSTEM PERMEASE PROTEIN DPPB-RELATED"/>
    <property type="match status" value="1"/>
</dbReference>
<evidence type="ECO:0000256" key="6">
    <source>
        <dbReference type="ARBA" id="ARBA00023136"/>
    </source>
</evidence>
<protein>
    <submittedName>
        <fullName evidence="9">Peptide/nickel transport system permease protein</fullName>
    </submittedName>
</protein>
<dbReference type="GO" id="GO:0005886">
    <property type="term" value="C:plasma membrane"/>
    <property type="evidence" value="ECO:0007669"/>
    <property type="project" value="UniProtKB-SubCell"/>
</dbReference>
<dbReference type="EMBL" id="FORT01000023">
    <property type="protein sequence ID" value="SFK90538.1"/>
    <property type="molecule type" value="Genomic_DNA"/>
</dbReference>
<evidence type="ECO:0000256" key="1">
    <source>
        <dbReference type="ARBA" id="ARBA00004651"/>
    </source>
</evidence>
<dbReference type="Proteomes" id="UP000198915">
    <property type="component" value="Unassembled WGS sequence"/>
</dbReference>
<feature type="transmembrane region" description="Helical" evidence="7">
    <location>
        <begin position="9"/>
        <end position="30"/>
    </location>
</feature>
<accession>A0A1I4DAA1</accession>
<evidence type="ECO:0000256" key="5">
    <source>
        <dbReference type="ARBA" id="ARBA00022989"/>
    </source>
</evidence>
<keyword evidence="3" id="KW-1003">Cell membrane</keyword>
<reference evidence="10" key="1">
    <citation type="submission" date="2016-10" db="EMBL/GenBank/DDBJ databases">
        <authorList>
            <person name="Varghese N."/>
            <person name="Submissions S."/>
        </authorList>
    </citation>
    <scope>NUCLEOTIDE SEQUENCE [LARGE SCALE GENOMIC DNA]</scope>
    <source>
        <strain evidence="10">OK042</strain>
    </source>
</reference>
<dbReference type="Pfam" id="PF19300">
    <property type="entry name" value="BPD_transp_1_N"/>
    <property type="match status" value="1"/>
</dbReference>
<evidence type="ECO:0000256" key="4">
    <source>
        <dbReference type="ARBA" id="ARBA00022692"/>
    </source>
</evidence>
<keyword evidence="6 7" id="KW-0472">Membrane</keyword>
<dbReference type="PROSITE" id="PS50928">
    <property type="entry name" value="ABC_TM1"/>
    <property type="match status" value="1"/>
</dbReference>
<gene>
    <name evidence="9" type="ORF">SAMN05518846_12359</name>
</gene>
<dbReference type="AlphaFoldDB" id="A0A1I4DAA1"/>
<feature type="transmembrane region" description="Helical" evidence="7">
    <location>
        <begin position="143"/>
        <end position="164"/>
    </location>
</feature>
<dbReference type="STRING" id="1884381.SAMN05518846_12359"/>
<sequence>MITYLRKRIITAILVIIVSLSINFMLVHLAPGNPISLIAGKDNPSPEMVAALTEKYGLNDPIYIQFFKYIGTLLKGDLGYSLINNEPVIKLIAEKMGPTLLLALTGLILAVVIGTALGIYAARHKGSPFDVVMNGISYLFDSTPGFWLGLMLILVFASLLKWLPTAGMVDLRASHTGFAYVLDVLLHLILPLLTVVLSQIPYFFRIARSSVIQVMAEDFITTLRATGMKEGRIFRKYVFKNAILPTVTVFGLSLAYVVAGVAIIEIVFSWPGTGKLLMDAIMKRDYPLLMGVYLILSVSIAVCMILVDVIYSMIDPRIRHNEKG</sequence>
<feature type="transmembrane region" description="Helical" evidence="7">
    <location>
        <begin position="184"/>
        <end position="204"/>
    </location>
</feature>
<feature type="domain" description="ABC transmembrane type-1" evidence="8">
    <location>
        <begin position="96"/>
        <end position="311"/>
    </location>
</feature>
<dbReference type="InterPro" id="IPR000515">
    <property type="entry name" value="MetI-like"/>
</dbReference>
<name>A0A1I4DAA1_9BACL</name>
<evidence type="ECO:0000256" key="3">
    <source>
        <dbReference type="ARBA" id="ARBA00022475"/>
    </source>
</evidence>
<dbReference type="RefSeq" id="WP_092276416.1">
    <property type="nucleotide sequence ID" value="NZ_BJOE01000002.1"/>
</dbReference>
<evidence type="ECO:0000313" key="9">
    <source>
        <dbReference type="EMBL" id="SFK90538.1"/>
    </source>
</evidence>
<evidence type="ECO:0000256" key="7">
    <source>
        <dbReference type="RuleBase" id="RU363032"/>
    </source>
</evidence>
<organism evidence="9 10">
    <name type="scientific">Brevibacillus centrosporus</name>
    <dbReference type="NCBI Taxonomy" id="54910"/>
    <lineage>
        <taxon>Bacteria</taxon>
        <taxon>Bacillati</taxon>
        <taxon>Bacillota</taxon>
        <taxon>Bacilli</taxon>
        <taxon>Bacillales</taxon>
        <taxon>Paenibacillaceae</taxon>
        <taxon>Brevibacillus</taxon>
    </lineage>
</organism>
<dbReference type="SUPFAM" id="SSF161098">
    <property type="entry name" value="MetI-like"/>
    <property type="match status" value="1"/>
</dbReference>
<dbReference type="Gene3D" id="1.10.3720.10">
    <property type="entry name" value="MetI-like"/>
    <property type="match status" value="1"/>
</dbReference>
<keyword evidence="10" id="KW-1185">Reference proteome</keyword>
<dbReference type="GO" id="GO:0055085">
    <property type="term" value="P:transmembrane transport"/>
    <property type="evidence" value="ECO:0007669"/>
    <property type="project" value="InterPro"/>
</dbReference>
<evidence type="ECO:0000256" key="2">
    <source>
        <dbReference type="ARBA" id="ARBA00022448"/>
    </source>
</evidence>
<proteinExistence type="inferred from homology"/>
<comment type="similarity">
    <text evidence="7">Belongs to the binding-protein-dependent transport system permease family.</text>
</comment>